<dbReference type="Proteomes" id="UP000518752">
    <property type="component" value="Unassembled WGS sequence"/>
</dbReference>
<reference evidence="2 3" key="1">
    <citation type="journal article" date="2020" name="ISME J.">
        <title>Uncovering the hidden diversity of litter-decomposition mechanisms in mushroom-forming fungi.</title>
        <authorList>
            <person name="Floudas D."/>
            <person name="Bentzer J."/>
            <person name="Ahren D."/>
            <person name="Johansson T."/>
            <person name="Persson P."/>
            <person name="Tunlid A."/>
        </authorList>
    </citation>
    <scope>NUCLEOTIDE SEQUENCE [LARGE SCALE GENOMIC DNA]</scope>
    <source>
        <strain evidence="2 3">CBS 406.79</strain>
    </source>
</reference>
<dbReference type="OrthoDB" id="3246510at2759"/>
<evidence type="ECO:0000313" key="3">
    <source>
        <dbReference type="Proteomes" id="UP000518752"/>
    </source>
</evidence>
<organism evidence="2 3">
    <name type="scientific">Collybiopsis confluens</name>
    <dbReference type="NCBI Taxonomy" id="2823264"/>
    <lineage>
        <taxon>Eukaryota</taxon>
        <taxon>Fungi</taxon>
        <taxon>Dikarya</taxon>
        <taxon>Basidiomycota</taxon>
        <taxon>Agaricomycotina</taxon>
        <taxon>Agaricomycetes</taxon>
        <taxon>Agaricomycetidae</taxon>
        <taxon>Agaricales</taxon>
        <taxon>Marasmiineae</taxon>
        <taxon>Omphalotaceae</taxon>
        <taxon>Collybiopsis</taxon>
    </lineage>
</organism>
<gene>
    <name evidence="2" type="ORF">D9757_010773</name>
</gene>
<accession>A0A8H5H8L3</accession>
<proteinExistence type="predicted"/>
<evidence type="ECO:0000256" key="1">
    <source>
        <dbReference type="SAM" id="MobiDB-lite"/>
    </source>
</evidence>
<feature type="region of interest" description="Disordered" evidence="1">
    <location>
        <begin position="95"/>
        <end position="132"/>
    </location>
</feature>
<feature type="region of interest" description="Disordered" evidence="1">
    <location>
        <begin position="1"/>
        <end position="50"/>
    </location>
</feature>
<name>A0A8H5H8L3_9AGAR</name>
<protein>
    <submittedName>
        <fullName evidence="2">Uncharacterized protein</fullName>
    </submittedName>
</protein>
<sequence>MVAKQNELRRREKLNSKRQKKVNKLESTSAKILKGQGNGNVTAPGPTEKSMLDLDTFMSSPLRDPEQAAEAATTAATTAAISREMCRVKLPRARAARVAPLSPAPNPMREERAAGRAAKRARGNNSNSSPMKASISTTFAKLDEEDISAIEDEVSFASSSVRLGKRHRPGSPLTTTATTATVKGAQDGQESRPARRGRYGATEEGK</sequence>
<feature type="region of interest" description="Disordered" evidence="1">
    <location>
        <begin position="159"/>
        <end position="206"/>
    </location>
</feature>
<comment type="caution">
    <text evidence="2">The sequence shown here is derived from an EMBL/GenBank/DDBJ whole genome shotgun (WGS) entry which is preliminary data.</text>
</comment>
<keyword evidence="3" id="KW-1185">Reference proteome</keyword>
<feature type="compositionally biased region" description="Basic and acidic residues" evidence="1">
    <location>
        <begin position="1"/>
        <end position="15"/>
    </location>
</feature>
<dbReference type="AlphaFoldDB" id="A0A8H5H8L3"/>
<evidence type="ECO:0000313" key="2">
    <source>
        <dbReference type="EMBL" id="KAF5378707.1"/>
    </source>
</evidence>
<dbReference type="EMBL" id="JAACJN010000074">
    <property type="protein sequence ID" value="KAF5378707.1"/>
    <property type="molecule type" value="Genomic_DNA"/>
</dbReference>